<protein>
    <submittedName>
        <fullName evidence="2">Uncharacterized protein</fullName>
    </submittedName>
</protein>
<gene>
    <name evidence="2" type="ORF">UFOVP1356_27</name>
</gene>
<evidence type="ECO:0000313" key="2">
    <source>
        <dbReference type="EMBL" id="CAB4200173.1"/>
    </source>
</evidence>
<proteinExistence type="predicted"/>
<sequence length="907" mass="96850">MARIPIIEQTTNVSTSVPTAQAQGMQVVSPLGNAPQVLQQGLNSMLEGEVRNQNNLFHKENADAVANTGKPLSEADVYWKQYLLDTGKTTVDGGMIKQDDGTVVPFRQKTEKDFDTWSASFLKGVTNEKAKIYAQSHINSLRAQTVDSALRFEAQAGIANRSEKVDQAVQTWTSAAAKDDTSVAQLVTSAKTMIANSGFDEKTRYDKAVAAQKAIVEAAITGRIERDPAASRAALVARYGVDPIAPPKVQAGPQASGADADAVTQTATRLGISPADLATVISYETGGKFSPSIRGGTGNKHIGLIQFGENEQKTYGASQGQSFGDQMKAVEGYLKDRGVRPGDNLNTIYKIVNGGNRNVSGSASDGNDTIDGHVARMQREHASGAQKFLVSAGRGSINPPFASGPSDEKTAPVVAAVPINPQIQSLVDMLPADRLPAFISHANTLVNQQQATVRAQVTTTEGDQVTAFMNGQTVAKPLTQAEYTAAFGPVEGPTRYANFQQIQQLGNDMTSMKAMPPAQMQQLAENYRPDPNKPGYELATKRYETLLRASDQINTARNSDAMAYAMQNSIGGAQPLDFNDPKKFGAELNKRQGVAAMMQSTYGAPYTMLTKAEITTLSGGFEKMTTQQRLGYLETIKSSVGDPAAYRSIMQQIAPDSPVTAMAGIILSKQDPMRIRNTFSADAIIYQKDVAGIMLEGEQLINPTKGAKGEDGKGKVFPMPKEQDMRDQFTNVVGKAFAADPRGADFAYQAVKAYYAGKSARVGDISGTTDSSRLKEAITAVIGGVSDTNGKGEVIRPWGMDEARFKNTTEDAFNKAMQVAGYTGSSLDNFGAYGLQSAGDSKYMLRSGTGYLADRSGSPIVLDLTPAPTFHHLIPTGTSVAPTPITPPPTVVPEKSGKPVMTQPKTK</sequence>
<name>A0A6J5S094_9CAUD</name>
<dbReference type="EMBL" id="LR797294">
    <property type="protein sequence ID" value="CAB4200173.1"/>
    <property type="molecule type" value="Genomic_DNA"/>
</dbReference>
<reference evidence="2" key="1">
    <citation type="submission" date="2020-05" db="EMBL/GenBank/DDBJ databases">
        <authorList>
            <person name="Chiriac C."/>
            <person name="Salcher M."/>
            <person name="Ghai R."/>
            <person name="Kavagutti S V."/>
        </authorList>
    </citation>
    <scope>NUCLEOTIDE SEQUENCE</scope>
</reference>
<evidence type="ECO:0000256" key="1">
    <source>
        <dbReference type="SAM" id="MobiDB-lite"/>
    </source>
</evidence>
<organism evidence="2">
    <name type="scientific">uncultured Caudovirales phage</name>
    <dbReference type="NCBI Taxonomy" id="2100421"/>
    <lineage>
        <taxon>Viruses</taxon>
        <taxon>Duplodnaviria</taxon>
        <taxon>Heunggongvirae</taxon>
        <taxon>Uroviricota</taxon>
        <taxon>Caudoviricetes</taxon>
        <taxon>Peduoviridae</taxon>
        <taxon>Maltschvirus</taxon>
        <taxon>Maltschvirus maltsch</taxon>
    </lineage>
</organism>
<accession>A0A6J5S094</accession>
<feature type="region of interest" description="Disordered" evidence="1">
    <location>
        <begin position="876"/>
        <end position="907"/>
    </location>
</feature>